<evidence type="ECO:0000259" key="1">
    <source>
        <dbReference type="Pfam" id="PF07883"/>
    </source>
</evidence>
<name>A0A381NFH8_9ZZZZ</name>
<feature type="domain" description="Cupin type-2" evidence="1">
    <location>
        <begin position="40"/>
        <end position="106"/>
    </location>
</feature>
<dbReference type="InterPro" id="IPR013096">
    <property type="entry name" value="Cupin_2"/>
</dbReference>
<dbReference type="PANTHER" id="PTHR43346">
    <property type="entry name" value="LIGAND BINDING DOMAIN PROTEIN, PUTATIVE (AFU_ORTHOLOGUE AFUA_6G14370)-RELATED"/>
    <property type="match status" value="1"/>
</dbReference>
<sequence length="116" mass="12092">MPFVMKGDAQDGIPTSGTQVTALVSKDTGGKYLTVVDAGIDPGAGLALHIHPDYEEATLVVEGNIEAVLEDETRILGPGDLLLAPAGAKHTITNQSAKPAKVLAIYPTTNPERVFV</sequence>
<dbReference type="InterPro" id="IPR014710">
    <property type="entry name" value="RmlC-like_jellyroll"/>
</dbReference>
<organism evidence="2">
    <name type="scientific">marine metagenome</name>
    <dbReference type="NCBI Taxonomy" id="408172"/>
    <lineage>
        <taxon>unclassified sequences</taxon>
        <taxon>metagenomes</taxon>
        <taxon>ecological metagenomes</taxon>
    </lineage>
</organism>
<dbReference type="PANTHER" id="PTHR43346:SF1">
    <property type="entry name" value="QUERCETIN 2,3-DIOXYGENASE-RELATED"/>
    <property type="match status" value="1"/>
</dbReference>
<dbReference type="SUPFAM" id="SSF51182">
    <property type="entry name" value="RmlC-like cupins"/>
    <property type="match status" value="1"/>
</dbReference>
<dbReference type="InterPro" id="IPR011051">
    <property type="entry name" value="RmlC_Cupin_sf"/>
</dbReference>
<dbReference type="EMBL" id="UINC01000266">
    <property type="protein sequence ID" value="SUZ52283.1"/>
    <property type="molecule type" value="Genomic_DNA"/>
</dbReference>
<accession>A0A381NFH8</accession>
<gene>
    <name evidence="2" type="ORF">METZ01_LOCUS5137</name>
</gene>
<dbReference type="Gene3D" id="2.60.120.10">
    <property type="entry name" value="Jelly Rolls"/>
    <property type="match status" value="1"/>
</dbReference>
<dbReference type="CDD" id="cd02208">
    <property type="entry name" value="cupin_RmlC-like"/>
    <property type="match status" value="1"/>
</dbReference>
<dbReference type="Pfam" id="PF07883">
    <property type="entry name" value="Cupin_2"/>
    <property type="match status" value="1"/>
</dbReference>
<reference evidence="2" key="1">
    <citation type="submission" date="2018-05" db="EMBL/GenBank/DDBJ databases">
        <authorList>
            <person name="Lanie J.A."/>
            <person name="Ng W.-L."/>
            <person name="Kazmierczak K.M."/>
            <person name="Andrzejewski T.M."/>
            <person name="Davidsen T.M."/>
            <person name="Wayne K.J."/>
            <person name="Tettelin H."/>
            <person name="Glass J.I."/>
            <person name="Rusch D."/>
            <person name="Podicherti R."/>
            <person name="Tsui H.-C.T."/>
            <person name="Winkler M.E."/>
        </authorList>
    </citation>
    <scope>NUCLEOTIDE SEQUENCE</scope>
</reference>
<evidence type="ECO:0000313" key="2">
    <source>
        <dbReference type="EMBL" id="SUZ52283.1"/>
    </source>
</evidence>
<proteinExistence type="predicted"/>
<dbReference type="AlphaFoldDB" id="A0A381NFH8"/>
<protein>
    <recommendedName>
        <fullName evidence="1">Cupin type-2 domain-containing protein</fullName>
    </recommendedName>
</protein>
<dbReference type="InterPro" id="IPR052538">
    <property type="entry name" value="Flavonoid_dioxygenase-like"/>
</dbReference>